<keyword evidence="3 7" id="KW-0418">Kinase</keyword>
<dbReference type="Proteomes" id="UP000028939">
    <property type="component" value="Chromosome"/>
</dbReference>
<dbReference type="GO" id="GO:0016301">
    <property type="term" value="F:kinase activity"/>
    <property type="evidence" value="ECO:0007669"/>
    <property type="project" value="UniProtKB-KW"/>
</dbReference>
<dbReference type="Pfam" id="PF12555">
    <property type="entry name" value="SteA-like_C"/>
    <property type="match status" value="1"/>
</dbReference>
<reference evidence="7 8" key="1">
    <citation type="submission" date="2014-08" db="EMBL/GenBank/DDBJ databases">
        <title>Complete genome sequence of Corynebacterium ureicelerivorans DSM 45051, a lipophilic and urea-splitting isolate from a blood culture of a septicaemia patient.</title>
        <authorList>
            <person name="Tippelt A."/>
            <person name="Albersmeier A."/>
            <person name="Brinkrolf K."/>
            <person name="Ruckert C."/>
            <person name="Tauch A."/>
        </authorList>
    </citation>
    <scope>NUCLEOTIDE SEQUENCE [LARGE SCALE GENOMIC DNA]</scope>
    <source>
        <strain evidence="7 8">IMMIB RIV-2301</strain>
    </source>
</reference>
<keyword evidence="2" id="KW-0547">Nucleotide-binding</keyword>
<dbReference type="GO" id="GO:0004788">
    <property type="term" value="F:thiamine diphosphokinase activity"/>
    <property type="evidence" value="ECO:0007669"/>
    <property type="project" value="InterPro"/>
</dbReference>
<name>A0A077HKA4_9CORY</name>
<dbReference type="STRING" id="401472.CUREI_05840"/>
<evidence type="ECO:0000256" key="4">
    <source>
        <dbReference type="ARBA" id="ARBA00022840"/>
    </source>
</evidence>
<feature type="domain" description="SteA-like C-terminal" evidence="6">
    <location>
        <begin position="353"/>
        <end position="404"/>
    </location>
</feature>
<keyword evidence="5" id="KW-0812">Transmembrane</keyword>
<proteinExistence type="predicted"/>
<evidence type="ECO:0000256" key="3">
    <source>
        <dbReference type="ARBA" id="ARBA00022777"/>
    </source>
</evidence>
<dbReference type="AlphaFoldDB" id="A0A077HKA4"/>
<dbReference type="SUPFAM" id="SSF63999">
    <property type="entry name" value="Thiamin pyrophosphokinase, catalytic domain"/>
    <property type="match status" value="1"/>
</dbReference>
<protein>
    <submittedName>
        <fullName evidence="7">Thiamine pyrophosphokinase</fullName>
    </submittedName>
</protein>
<dbReference type="InterPro" id="IPR036759">
    <property type="entry name" value="TPK_catalytic_sf"/>
</dbReference>
<dbReference type="InterPro" id="IPR047795">
    <property type="entry name" value="Put_SteA-like"/>
</dbReference>
<evidence type="ECO:0000256" key="2">
    <source>
        <dbReference type="ARBA" id="ARBA00022741"/>
    </source>
</evidence>
<evidence type="ECO:0000313" key="8">
    <source>
        <dbReference type="Proteomes" id="UP000028939"/>
    </source>
</evidence>
<organism evidence="7 8">
    <name type="scientific">Corynebacterium ureicelerivorans</name>
    <dbReference type="NCBI Taxonomy" id="401472"/>
    <lineage>
        <taxon>Bacteria</taxon>
        <taxon>Bacillati</taxon>
        <taxon>Actinomycetota</taxon>
        <taxon>Actinomycetes</taxon>
        <taxon>Mycobacteriales</taxon>
        <taxon>Corynebacteriaceae</taxon>
        <taxon>Corynebacterium</taxon>
    </lineage>
</organism>
<sequence length="416" mass="43497">MVRMSVSPSPVDPTKEPPAAELRGTLRDCTPQGRGLGKLGEGDIVFVDAPDMQRRLAEQIIANRPAAVVNLAPYSTGTLPTFGPHLLLDADVPLFEAAGTEMREKIRDGKKVTVSPSGEITVGRKPAGQAQPVTRAEVDATFAQAQRGLVENMEAYLGNTIEFIHSESALLIDGVGAPELGEVMTGQKVVVASPTPDLRQRMDELKHFMREYTPVVIGVGSAADTLADMGYAPDIIVGDPKDVAAENLRSDARVILPAEPDGYAPGLERIQDLGVGAMTFPAATDSPTDLAILLATFHDAETIVTVGQPVELDRIFADSATSAGTVGTPATEPAALLARLKAGRRIVDSTVIANLYTAESGSGVAWAWAILGVLVAVATAILIAGLGGDGTFAGNLADTWDAIAKTVRGWFDGLGS</sequence>
<dbReference type="GO" id="GO:0005524">
    <property type="term" value="F:ATP binding"/>
    <property type="evidence" value="ECO:0007669"/>
    <property type="project" value="UniProtKB-KW"/>
</dbReference>
<dbReference type="NCBIfam" id="NF040608">
    <property type="entry name" value="division_SteA"/>
    <property type="match status" value="1"/>
</dbReference>
<feature type="transmembrane region" description="Helical" evidence="5">
    <location>
        <begin position="365"/>
        <end position="386"/>
    </location>
</feature>
<dbReference type="KEGG" id="cuv:CUREI_05840"/>
<dbReference type="GO" id="GO:0009229">
    <property type="term" value="P:thiamine diphosphate biosynthetic process"/>
    <property type="evidence" value="ECO:0007669"/>
    <property type="project" value="InterPro"/>
</dbReference>
<evidence type="ECO:0000259" key="6">
    <source>
        <dbReference type="Pfam" id="PF12555"/>
    </source>
</evidence>
<keyword evidence="8" id="KW-1185">Reference proteome</keyword>
<keyword evidence="5" id="KW-1133">Transmembrane helix</keyword>
<accession>A0A077HKA4</accession>
<evidence type="ECO:0000256" key="5">
    <source>
        <dbReference type="SAM" id="Phobius"/>
    </source>
</evidence>
<gene>
    <name evidence="7" type="ORF">CUREI_05840</name>
</gene>
<evidence type="ECO:0000256" key="1">
    <source>
        <dbReference type="ARBA" id="ARBA00022679"/>
    </source>
</evidence>
<dbReference type="EMBL" id="CP009215">
    <property type="protein sequence ID" value="AIL96876.1"/>
    <property type="molecule type" value="Genomic_DNA"/>
</dbReference>
<dbReference type="HOGENOM" id="CLU_046690_0_0_11"/>
<keyword evidence="4" id="KW-0067">ATP-binding</keyword>
<keyword evidence="5" id="KW-0472">Membrane</keyword>
<evidence type="ECO:0000313" key="7">
    <source>
        <dbReference type="EMBL" id="AIL96876.1"/>
    </source>
</evidence>
<keyword evidence="1" id="KW-0808">Transferase</keyword>
<dbReference type="InterPro" id="IPR022215">
    <property type="entry name" value="SteA-like_C"/>
</dbReference>